<gene>
    <name evidence="13" type="ORF">NKR23_g7802</name>
</gene>
<dbReference type="InterPro" id="IPR020846">
    <property type="entry name" value="MFS_dom"/>
</dbReference>
<dbReference type="GO" id="GO:0005351">
    <property type="term" value="F:carbohydrate:proton symporter activity"/>
    <property type="evidence" value="ECO:0007669"/>
    <property type="project" value="TreeGrafter"/>
</dbReference>
<comment type="similarity">
    <text evidence="2 10">Belongs to the major facilitator superfamily. Sugar transporter (TC 2.A.1.1) family.</text>
</comment>
<keyword evidence="4 11" id="KW-0812">Transmembrane</keyword>
<evidence type="ECO:0000259" key="12">
    <source>
        <dbReference type="PROSITE" id="PS50850"/>
    </source>
</evidence>
<evidence type="ECO:0000256" key="8">
    <source>
        <dbReference type="ARBA" id="ARBA00023180"/>
    </source>
</evidence>
<evidence type="ECO:0000256" key="1">
    <source>
        <dbReference type="ARBA" id="ARBA00004141"/>
    </source>
</evidence>
<feature type="transmembrane region" description="Helical" evidence="11">
    <location>
        <begin position="21"/>
        <end position="48"/>
    </location>
</feature>
<dbReference type="PANTHER" id="PTHR48022">
    <property type="entry name" value="PLASTIDIC GLUCOSE TRANSPORTER 4"/>
    <property type="match status" value="1"/>
</dbReference>
<evidence type="ECO:0000256" key="9">
    <source>
        <dbReference type="ARBA" id="ARBA00043213"/>
    </source>
</evidence>
<feature type="transmembrane region" description="Helical" evidence="11">
    <location>
        <begin position="323"/>
        <end position="345"/>
    </location>
</feature>
<dbReference type="InterPro" id="IPR005828">
    <property type="entry name" value="MFS_sugar_transport-like"/>
</dbReference>
<feature type="transmembrane region" description="Helical" evidence="11">
    <location>
        <begin position="126"/>
        <end position="148"/>
    </location>
</feature>
<sequence>MTLLTLKEDRPTPKAVYNWRVYACAAIASFASCMIGYDSAFIGTTLALPSFVDEFNLDDYSAGKKALISANIVSVYQAGAFFGSLFAYVTSYFLGRRKSLWVFVTIFILGAGLMLGANHARGLGLIYGGRVLAGLGVGGASNMVPIYISELAPPAVRGRLVGIYELGWQIGGLVGFWINYGVNTTMEPSHSQWLIPFAVQLIPGGLLLIGSIWIPESPRWLFSKGRRDEAIKVLCWMRKLEPTDIYMVEEISFIDEDLERYRHEVGAGFWKPFLALKQRKVQWRFFLGGMLFLWQNGSGINAINYYSPTVFKSIGITGTNTGFLTTGIFGVVKTVITFVWLLYLIDQVGRRKLLMIGAFGGSLCMWFIGGYIKIAGASAEDGKMTSGGIAAIFFFYLWTALYTPSWNGTPWVINSEMFDQNTRSLGQASAAANNWFWNFIVSRFTPQMFLKMGYGVYFFFASLMILSIFFVFFLVPETKSIPLEAMDRLFKVKPVWNANKTVMEDLKIQDEDFRHNVEGVVMDDDKPVVNELERKVSV</sequence>
<reference evidence="13" key="1">
    <citation type="submission" date="2022-07" db="EMBL/GenBank/DDBJ databases">
        <title>Fungi with potential for degradation of polypropylene.</title>
        <authorList>
            <person name="Gostincar C."/>
        </authorList>
    </citation>
    <scope>NUCLEOTIDE SEQUENCE</scope>
    <source>
        <strain evidence="13">EXF-13308</strain>
    </source>
</reference>
<feature type="transmembrane region" description="Helical" evidence="11">
    <location>
        <begin position="100"/>
        <end position="120"/>
    </location>
</feature>
<feature type="domain" description="Major facilitator superfamily (MFS) profile" evidence="12">
    <location>
        <begin position="24"/>
        <end position="479"/>
    </location>
</feature>
<dbReference type="CDD" id="cd17356">
    <property type="entry name" value="MFS_HXT"/>
    <property type="match status" value="1"/>
</dbReference>
<evidence type="ECO:0000256" key="6">
    <source>
        <dbReference type="ARBA" id="ARBA00022989"/>
    </source>
</evidence>
<evidence type="ECO:0000256" key="11">
    <source>
        <dbReference type="SAM" id="Phobius"/>
    </source>
</evidence>
<evidence type="ECO:0000256" key="2">
    <source>
        <dbReference type="ARBA" id="ARBA00010992"/>
    </source>
</evidence>
<feature type="transmembrane region" description="Helical" evidence="11">
    <location>
        <begin position="384"/>
        <end position="403"/>
    </location>
</feature>
<feature type="transmembrane region" description="Helical" evidence="11">
    <location>
        <begin position="454"/>
        <end position="475"/>
    </location>
</feature>
<comment type="subcellular location">
    <subcellularLocation>
        <location evidence="1">Membrane</location>
        <topology evidence="1">Multi-pass membrane protein</topology>
    </subcellularLocation>
</comment>
<evidence type="ECO:0000313" key="14">
    <source>
        <dbReference type="Proteomes" id="UP001174694"/>
    </source>
</evidence>
<dbReference type="Pfam" id="PF00083">
    <property type="entry name" value="Sugar_tr"/>
    <property type="match status" value="1"/>
</dbReference>
<feature type="transmembrane region" description="Helical" evidence="11">
    <location>
        <begin position="193"/>
        <end position="214"/>
    </location>
</feature>
<dbReference type="InterPro" id="IPR005829">
    <property type="entry name" value="Sugar_transporter_CS"/>
</dbReference>
<comment type="caution">
    <text evidence="13">The sequence shown here is derived from an EMBL/GenBank/DDBJ whole genome shotgun (WGS) entry which is preliminary data.</text>
</comment>
<dbReference type="PROSITE" id="PS51257">
    <property type="entry name" value="PROKAR_LIPOPROTEIN"/>
    <property type="match status" value="1"/>
</dbReference>
<keyword evidence="14" id="KW-1185">Reference proteome</keyword>
<dbReference type="SUPFAM" id="SSF103473">
    <property type="entry name" value="MFS general substrate transporter"/>
    <property type="match status" value="1"/>
</dbReference>
<dbReference type="Proteomes" id="UP001174694">
    <property type="component" value="Unassembled WGS sequence"/>
</dbReference>
<dbReference type="FunFam" id="1.20.1250.20:FF:000026">
    <property type="entry name" value="MFS quinate transporter QutD"/>
    <property type="match status" value="1"/>
</dbReference>
<name>A0AA38R7T8_9PEZI</name>
<dbReference type="PRINTS" id="PR00171">
    <property type="entry name" value="SUGRTRNSPORT"/>
</dbReference>
<dbReference type="AlphaFoldDB" id="A0AA38R7T8"/>
<dbReference type="InterPro" id="IPR036259">
    <property type="entry name" value="MFS_trans_sf"/>
</dbReference>
<evidence type="ECO:0000256" key="3">
    <source>
        <dbReference type="ARBA" id="ARBA00022448"/>
    </source>
</evidence>
<feature type="transmembrane region" description="Helical" evidence="11">
    <location>
        <begin position="352"/>
        <end position="372"/>
    </location>
</feature>
<dbReference type="EMBL" id="JANBVO010000025">
    <property type="protein sequence ID" value="KAJ9141742.1"/>
    <property type="molecule type" value="Genomic_DNA"/>
</dbReference>
<dbReference type="PANTHER" id="PTHR48022:SF34">
    <property type="entry name" value="MAJOR FACILITATOR SUPERFAMILY (MFS) PROFILE DOMAIN-CONTAINING PROTEIN-RELATED"/>
    <property type="match status" value="1"/>
</dbReference>
<keyword evidence="6 11" id="KW-1133">Transmembrane helix</keyword>
<keyword evidence="7 11" id="KW-0472">Membrane</keyword>
<feature type="transmembrane region" description="Helical" evidence="11">
    <location>
        <begin position="68"/>
        <end position="88"/>
    </location>
</feature>
<keyword evidence="5" id="KW-0672">Quinate metabolism</keyword>
<evidence type="ECO:0000256" key="4">
    <source>
        <dbReference type="ARBA" id="ARBA00022692"/>
    </source>
</evidence>
<evidence type="ECO:0000256" key="10">
    <source>
        <dbReference type="RuleBase" id="RU003346"/>
    </source>
</evidence>
<organism evidence="13 14">
    <name type="scientific">Pleurostoma richardsiae</name>
    <dbReference type="NCBI Taxonomy" id="41990"/>
    <lineage>
        <taxon>Eukaryota</taxon>
        <taxon>Fungi</taxon>
        <taxon>Dikarya</taxon>
        <taxon>Ascomycota</taxon>
        <taxon>Pezizomycotina</taxon>
        <taxon>Sordariomycetes</taxon>
        <taxon>Sordariomycetidae</taxon>
        <taxon>Calosphaeriales</taxon>
        <taxon>Pleurostomataceae</taxon>
        <taxon>Pleurostoma</taxon>
    </lineage>
</organism>
<evidence type="ECO:0000256" key="5">
    <source>
        <dbReference type="ARBA" id="ARBA00022911"/>
    </source>
</evidence>
<proteinExistence type="inferred from homology"/>
<dbReference type="InterPro" id="IPR003663">
    <property type="entry name" value="Sugar/inositol_transpt"/>
</dbReference>
<dbReference type="PROSITE" id="PS50850">
    <property type="entry name" value="MFS"/>
    <property type="match status" value="1"/>
</dbReference>
<dbReference type="PROSITE" id="PS00217">
    <property type="entry name" value="SUGAR_TRANSPORT_2"/>
    <property type="match status" value="1"/>
</dbReference>
<dbReference type="GO" id="GO:0016020">
    <property type="term" value="C:membrane"/>
    <property type="evidence" value="ECO:0007669"/>
    <property type="project" value="UniProtKB-SubCell"/>
</dbReference>
<keyword evidence="8" id="KW-0325">Glycoprotein</keyword>
<dbReference type="NCBIfam" id="TIGR00879">
    <property type="entry name" value="SP"/>
    <property type="match status" value="1"/>
</dbReference>
<protein>
    <recommendedName>
        <fullName evidence="9">Quinate transporter</fullName>
    </recommendedName>
</protein>
<accession>A0AA38R7T8</accession>
<feature type="transmembrane region" description="Helical" evidence="11">
    <location>
        <begin position="285"/>
        <end position="303"/>
    </location>
</feature>
<keyword evidence="3 10" id="KW-0813">Transport</keyword>
<dbReference type="PROSITE" id="PS00216">
    <property type="entry name" value="SUGAR_TRANSPORT_1"/>
    <property type="match status" value="1"/>
</dbReference>
<evidence type="ECO:0000256" key="7">
    <source>
        <dbReference type="ARBA" id="ARBA00023136"/>
    </source>
</evidence>
<dbReference type="Gene3D" id="1.20.1250.20">
    <property type="entry name" value="MFS general substrate transporter like domains"/>
    <property type="match status" value="1"/>
</dbReference>
<dbReference type="InterPro" id="IPR050360">
    <property type="entry name" value="MFS_Sugar_Transporters"/>
</dbReference>
<feature type="transmembrane region" description="Helical" evidence="11">
    <location>
        <begin position="160"/>
        <end position="181"/>
    </location>
</feature>
<evidence type="ECO:0000313" key="13">
    <source>
        <dbReference type="EMBL" id="KAJ9141742.1"/>
    </source>
</evidence>